<gene>
    <name evidence="1" type="ORF">Dxin01_04200</name>
</gene>
<comment type="caution">
    <text evidence="1">The sequence shown here is derived from an EMBL/GenBank/DDBJ whole genome shotgun (WGS) entry which is preliminary data.</text>
</comment>
<dbReference type="Proteomes" id="UP001458946">
    <property type="component" value="Unassembled WGS sequence"/>
</dbReference>
<reference evidence="1 2" key="1">
    <citation type="submission" date="2024-02" db="EMBL/GenBank/DDBJ databases">
        <title>Deinococcus xinjiangensis NBRC 107630.</title>
        <authorList>
            <person name="Ichikawa N."/>
            <person name="Katano-Makiyama Y."/>
            <person name="Hidaka K."/>
        </authorList>
    </citation>
    <scope>NUCLEOTIDE SEQUENCE [LARGE SCALE GENOMIC DNA]</scope>
    <source>
        <strain evidence="1 2">NBRC 107630</strain>
    </source>
</reference>
<dbReference type="EMBL" id="BAABRN010000123">
    <property type="protein sequence ID" value="GAA5504430.1"/>
    <property type="molecule type" value="Genomic_DNA"/>
</dbReference>
<proteinExistence type="predicted"/>
<organism evidence="1 2">
    <name type="scientific">Deinococcus xinjiangensis</name>
    <dbReference type="NCBI Taxonomy" id="457454"/>
    <lineage>
        <taxon>Bacteria</taxon>
        <taxon>Thermotogati</taxon>
        <taxon>Deinococcota</taxon>
        <taxon>Deinococci</taxon>
        <taxon>Deinococcales</taxon>
        <taxon>Deinococcaceae</taxon>
        <taxon>Deinococcus</taxon>
    </lineage>
</organism>
<name>A0ABP9VIN5_9DEIO</name>
<keyword evidence="2" id="KW-1185">Reference proteome</keyword>
<sequence>MQDDEEGNDALDRLSRQFEPSVHDAYFKALRDYMAAVQNFMFQGAWALMLNASLSETKDRNHVARLKVKYRHELRHIYLSGVNLTDMRERIDAMQRQYRQRLSTLVNLEELAALEAREQRVIQAVWDVWGQYARPVSGVQPAKTAEEITRLLRKSLDLALEKLNKQGQQVREIPSGPPYEGAAALWIQLDLPEATALYGQLQTTLLCLHQWVAGVREDRFREVLFHQWPRVVIVPTRGGQPWRTGVFAYYTLLLQEEPQPDQWWRHLPRELSSDEFQCLGFDVAAVQLDPSLQALQAVGTRYLQLVSRQRDLARILDLDQVEVAVDTFVETDQEIQECERLVEGLCGGVLGEQHSELALQARELIVEGRDFDLAGTGLGQQLPTTPEADDAAAVNALVVLLLTEQEKLQEEECAIATHLSRAL</sequence>
<accession>A0ABP9VIN5</accession>
<protein>
    <submittedName>
        <fullName evidence="1">Uncharacterized protein</fullName>
    </submittedName>
</protein>
<evidence type="ECO:0000313" key="2">
    <source>
        <dbReference type="Proteomes" id="UP001458946"/>
    </source>
</evidence>
<dbReference type="RefSeq" id="WP_353544385.1">
    <property type="nucleotide sequence ID" value="NZ_BAABRN010000123.1"/>
</dbReference>
<evidence type="ECO:0000313" key="1">
    <source>
        <dbReference type="EMBL" id="GAA5504430.1"/>
    </source>
</evidence>